<dbReference type="AlphaFoldDB" id="A0A3N0E3I7"/>
<sequence length="210" mass="24996">MPYITDYLQLKSTFVLEKIYKAMFLTFENATELYEDAEILYKNGKIKRSYTFYHFSFEEGGRFFLLVKVFFKSLLNEIKPFELNYGYLKKNGFEQHIKKLDESVLKLFATQVYTSVLQNNTEQTEKLTEMYEELKGRISEFNNLKNRSIYISYIENEFTKPSNSITLENVDYMKELAGIQLINIKQILQRIEKEGSINNLKTKFVNDNYK</sequence>
<feature type="coiled-coil region" evidence="1">
    <location>
        <begin position="117"/>
        <end position="144"/>
    </location>
</feature>
<name>A0A3N0E3I7_SINP1</name>
<keyword evidence="1" id="KW-0175">Coiled coil</keyword>
<proteinExistence type="predicted"/>
<evidence type="ECO:0000256" key="1">
    <source>
        <dbReference type="SAM" id="Coils"/>
    </source>
</evidence>
<evidence type="ECO:0000313" key="2">
    <source>
        <dbReference type="EMBL" id="RNL82405.1"/>
    </source>
</evidence>
<dbReference type="OrthoDB" id="1341793at2"/>
<dbReference type="Proteomes" id="UP000267469">
    <property type="component" value="Unassembled WGS sequence"/>
</dbReference>
<evidence type="ECO:0000313" key="3">
    <source>
        <dbReference type="Proteomes" id="UP000267469"/>
    </source>
</evidence>
<protein>
    <submittedName>
        <fullName evidence="2">AbiV family abortive infection protein</fullName>
    </submittedName>
</protein>
<dbReference type="Pfam" id="PF18728">
    <property type="entry name" value="HEPN_AbiV"/>
    <property type="match status" value="1"/>
</dbReference>
<organism evidence="2 3">
    <name type="scientific">Sinomicrobium pectinilyticum</name>
    <dbReference type="NCBI Taxonomy" id="1084421"/>
    <lineage>
        <taxon>Bacteria</taxon>
        <taxon>Pseudomonadati</taxon>
        <taxon>Bacteroidota</taxon>
        <taxon>Flavobacteriia</taxon>
        <taxon>Flavobacteriales</taxon>
        <taxon>Flavobacteriaceae</taxon>
        <taxon>Sinomicrobium</taxon>
    </lineage>
</organism>
<keyword evidence="3" id="KW-1185">Reference proteome</keyword>
<reference evidence="2 3" key="1">
    <citation type="submission" date="2018-10" db="EMBL/GenBank/DDBJ databases">
        <title>Sinomicrobium pectinilyticum sp. nov., a pectinase-producing bacterium isolated from alkaline and saline soil, and emended description of the genus Sinomicrobium.</title>
        <authorList>
            <person name="Cheng B."/>
            <person name="Li C."/>
            <person name="Lai Q."/>
            <person name="Du M."/>
            <person name="Shao Z."/>
            <person name="Xu P."/>
            <person name="Yang C."/>
        </authorList>
    </citation>
    <scope>NUCLEOTIDE SEQUENCE [LARGE SCALE GENOMIC DNA]</scope>
    <source>
        <strain evidence="2 3">5DNS001</strain>
    </source>
</reference>
<accession>A0A3N0E3I7</accession>
<comment type="caution">
    <text evidence="2">The sequence shown here is derived from an EMBL/GenBank/DDBJ whole genome shotgun (WGS) entry which is preliminary data.</text>
</comment>
<gene>
    <name evidence="2" type="ORF">ED312_17260</name>
</gene>
<dbReference type="NCBIfam" id="TIGR04498">
    <property type="entry name" value="AbiV_defense"/>
    <property type="match status" value="1"/>
</dbReference>
<dbReference type="EMBL" id="RJTM01000114">
    <property type="protein sequence ID" value="RNL82405.1"/>
    <property type="molecule type" value="Genomic_DNA"/>
</dbReference>
<dbReference type="InterPro" id="IPR030987">
    <property type="entry name" value="AbiV"/>
</dbReference>